<dbReference type="OrthoDB" id="300645at2759"/>
<evidence type="ECO:0000256" key="2">
    <source>
        <dbReference type="ARBA" id="ARBA00007681"/>
    </source>
</evidence>
<evidence type="ECO:0000256" key="3">
    <source>
        <dbReference type="ARBA" id="ARBA00022448"/>
    </source>
</evidence>
<dbReference type="CDD" id="cd12151">
    <property type="entry name" value="F1-ATPase_gamma"/>
    <property type="match status" value="1"/>
</dbReference>
<dbReference type="Gene3D" id="3.40.1380.10">
    <property type="match status" value="1"/>
</dbReference>
<dbReference type="Gene3D" id="1.10.287.80">
    <property type="entry name" value="ATP synthase, gamma subunit, helix hairpin domain"/>
    <property type="match status" value="1"/>
</dbReference>
<dbReference type="PRINTS" id="PR00126">
    <property type="entry name" value="ATPASEGAMMA"/>
</dbReference>
<dbReference type="EMBL" id="RRYP01000872">
    <property type="protein sequence ID" value="TNV86724.1"/>
    <property type="molecule type" value="Genomic_DNA"/>
</dbReference>
<dbReference type="PANTHER" id="PTHR11693">
    <property type="entry name" value="ATP SYNTHASE GAMMA CHAIN"/>
    <property type="match status" value="1"/>
</dbReference>
<dbReference type="Pfam" id="PF00231">
    <property type="entry name" value="ATP-synt"/>
    <property type="match status" value="1"/>
</dbReference>
<dbReference type="NCBIfam" id="TIGR01146">
    <property type="entry name" value="ATPsyn_F1gamma"/>
    <property type="match status" value="1"/>
</dbReference>
<comment type="similarity">
    <text evidence="2 9">Belongs to the ATPase gamma chain family.</text>
</comment>
<keyword evidence="6" id="KW-0472">Membrane</keyword>
<evidence type="ECO:0000256" key="6">
    <source>
        <dbReference type="ARBA" id="ARBA00023136"/>
    </source>
</evidence>
<evidence type="ECO:0000313" key="10">
    <source>
        <dbReference type="EMBL" id="TNV86724.1"/>
    </source>
</evidence>
<evidence type="ECO:0000256" key="7">
    <source>
        <dbReference type="ARBA" id="ARBA00023196"/>
    </source>
</evidence>
<sequence>MLSKAVYRFNSQQVFVQQTRRTFAVNEKQIKLRMKSVQSIEKITKAMKMVAASKMRGELRRLDDGKNFGYKSVDMMFKSDQYLQRKAPLGDIHDASEFLVPLSSDKGLCGGINSNVVRELKAYVKEKNRSKIRIMPVGEKGSLGMIRPFPDLIKNSISDIGSPCNFPTIMGISDQIQRQADGYDKIVVYYNEFKSAISQIIRRMELMPRKRFLDTMKFSRLYSQKLPDKNTSNPALYELYLTSNLWVAFLNNAASEQSARMSAMENASKNAKEIVGKLNLQYNKARQARITMELVEIISGASAL</sequence>
<organism evidence="10 11">
    <name type="scientific">Halteria grandinella</name>
    <dbReference type="NCBI Taxonomy" id="5974"/>
    <lineage>
        <taxon>Eukaryota</taxon>
        <taxon>Sar</taxon>
        <taxon>Alveolata</taxon>
        <taxon>Ciliophora</taxon>
        <taxon>Intramacronucleata</taxon>
        <taxon>Spirotrichea</taxon>
        <taxon>Stichotrichia</taxon>
        <taxon>Sporadotrichida</taxon>
        <taxon>Halteriidae</taxon>
        <taxon>Halteria</taxon>
    </lineage>
</organism>
<dbReference type="Proteomes" id="UP000785679">
    <property type="component" value="Unassembled WGS sequence"/>
</dbReference>
<keyword evidence="3 9" id="KW-0813">Transport</keyword>
<evidence type="ECO:0000256" key="8">
    <source>
        <dbReference type="ARBA" id="ARBA00023310"/>
    </source>
</evidence>
<dbReference type="InterPro" id="IPR023632">
    <property type="entry name" value="ATP_synth_F1_gsu_CS"/>
</dbReference>
<dbReference type="PIRSF" id="PIRSF039089">
    <property type="entry name" value="ATP_synthase_gamma"/>
    <property type="match status" value="1"/>
</dbReference>
<evidence type="ECO:0000256" key="4">
    <source>
        <dbReference type="ARBA" id="ARBA00022781"/>
    </source>
</evidence>
<accession>A0A8J8P6B3</accession>
<dbReference type="GO" id="GO:0046933">
    <property type="term" value="F:proton-transporting ATP synthase activity, rotational mechanism"/>
    <property type="evidence" value="ECO:0007669"/>
    <property type="project" value="InterPro"/>
</dbReference>
<keyword evidence="5 9" id="KW-0406">Ion transport</keyword>
<keyword evidence="4 9" id="KW-0375">Hydrogen ion transport</keyword>
<dbReference type="GO" id="GO:0045259">
    <property type="term" value="C:proton-transporting ATP synthase complex"/>
    <property type="evidence" value="ECO:0007669"/>
    <property type="project" value="UniProtKB-KW"/>
</dbReference>
<dbReference type="AlphaFoldDB" id="A0A8J8P6B3"/>
<evidence type="ECO:0000256" key="9">
    <source>
        <dbReference type="RuleBase" id="RU004001"/>
    </source>
</evidence>
<reference evidence="10" key="1">
    <citation type="submission" date="2019-06" db="EMBL/GenBank/DDBJ databases">
        <authorList>
            <person name="Zheng W."/>
        </authorList>
    </citation>
    <scope>NUCLEOTIDE SEQUENCE</scope>
    <source>
        <strain evidence="10">QDHG01</strain>
    </source>
</reference>
<gene>
    <name evidence="10" type="ORF">FGO68_gene15054</name>
</gene>
<keyword evidence="11" id="KW-1185">Reference proteome</keyword>
<proteinExistence type="inferred from homology"/>
<dbReference type="SUPFAM" id="SSF52943">
    <property type="entry name" value="ATP synthase (F1-ATPase), gamma subunit"/>
    <property type="match status" value="1"/>
</dbReference>
<dbReference type="InterPro" id="IPR035968">
    <property type="entry name" value="ATP_synth_F1_ATPase_gsu"/>
</dbReference>
<evidence type="ECO:0000256" key="5">
    <source>
        <dbReference type="ARBA" id="ARBA00023065"/>
    </source>
</evidence>
<dbReference type="PANTHER" id="PTHR11693:SF22">
    <property type="entry name" value="ATP SYNTHASE SUBUNIT GAMMA, MITOCHONDRIAL"/>
    <property type="match status" value="1"/>
</dbReference>
<keyword evidence="7 9" id="KW-0139">CF(1)</keyword>
<comment type="subcellular location">
    <subcellularLocation>
        <location evidence="1">Membrane</location>
        <topology evidence="1">Peripheral membrane protein</topology>
    </subcellularLocation>
</comment>
<dbReference type="PROSITE" id="PS00153">
    <property type="entry name" value="ATPASE_GAMMA"/>
    <property type="match status" value="1"/>
</dbReference>
<comment type="subunit">
    <text evidence="9">F-type ATPases have 2 components, CF(1) - the catalytic core - and CF(0) - the membrane proton channel. CF(1) and CF(0) have multiple subunits.</text>
</comment>
<evidence type="ECO:0000256" key="1">
    <source>
        <dbReference type="ARBA" id="ARBA00004170"/>
    </source>
</evidence>
<comment type="caution">
    <text evidence="10">The sequence shown here is derived from an EMBL/GenBank/DDBJ whole genome shotgun (WGS) entry which is preliminary data.</text>
</comment>
<keyword evidence="8 9" id="KW-0066">ATP synthesis</keyword>
<name>A0A8J8P6B3_HALGN</name>
<protein>
    <recommendedName>
        <fullName evidence="9">ATP synthase subunit gamma</fullName>
    </recommendedName>
</protein>
<evidence type="ECO:0000313" key="11">
    <source>
        <dbReference type="Proteomes" id="UP000785679"/>
    </source>
</evidence>
<dbReference type="InterPro" id="IPR000131">
    <property type="entry name" value="ATP_synth_F1_gsu"/>
</dbReference>